<proteinExistence type="inferred from homology"/>
<feature type="transmembrane region" description="Helical" evidence="7">
    <location>
        <begin position="134"/>
        <end position="153"/>
    </location>
</feature>
<feature type="transmembrane region" description="Helical" evidence="7">
    <location>
        <begin position="180"/>
        <end position="199"/>
    </location>
</feature>
<keyword evidence="6 7" id="KW-0472">Membrane</keyword>
<gene>
    <name evidence="8" type="ORF">BCT23_15245</name>
</gene>
<evidence type="ECO:0000256" key="3">
    <source>
        <dbReference type="ARBA" id="ARBA00022475"/>
    </source>
</evidence>
<evidence type="ECO:0000256" key="2">
    <source>
        <dbReference type="ARBA" id="ARBA00006679"/>
    </source>
</evidence>
<name>A0A2N7LB28_9GAMM</name>
<feature type="transmembrane region" description="Helical" evidence="7">
    <location>
        <begin position="263"/>
        <end position="283"/>
    </location>
</feature>
<dbReference type="RefSeq" id="WP_102390836.1">
    <property type="nucleotide sequence ID" value="NZ_MDAG01000014.1"/>
</dbReference>
<dbReference type="InterPro" id="IPR032808">
    <property type="entry name" value="DoxX"/>
</dbReference>
<comment type="similarity">
    <text evidence="2">Belongs to the DoxX family.</text>
</comment>
<keyword evidence="5 7" id="KW-1133">Transmembrane helix</keyword>
<dbReference type="Proteomes" id="UP000235387">
    <property type="component" value="Unassembled WGS sequence"/>
</dbReference>
<feature type="transmembrane region" description="Helical" evidence="7">
    <location>
        <begin position="12"/>
        <end position="33"/>
    </location>
</feature>
<evidence type="ECO:0008006" key="10">
    <source>
        <dbReference type="Google" id="ProtNLM"/>
    </source>
</evidence>
<keyword evidence="4 7" id="KW-0812">Transmembrane</keyword>
<feature type="transmembrane region" description="Helical" evidence="7">
    <location>
        <begin position="205"/>
        <end position="222"/>
    </location>
</feature>
<dbReference type="AlphaFoldDB" id="A0A2N7LB28"/>
<comment type="subcellular location">
    <subcellularLocation>
        <location evidence="1">Cell membrane</location>
        <topology evidence="1">Multi-pass membrane protein</topology>
    </subcellularLocation>
</comment>
<dbReference type="PANTHER" id="PTHR33452:SF1">
    <property type="entry name" value="INNER MEMBRANE PROTEIN YPHA-RELATED"/>
    <property type="match status" value="1"/>
</dbReference>
<dbReference type="Pfam" id="PF07681">
    <property type="entry name" value="DoxX"/>
    <property type="match status" value="1"/>
</dbReference>
<dbReference type="InterPro" id="IPR051907">
    <property type="entry name" value="DoxX-like_oxidoreductase"/>
</dbReference>
<evidence type="ECO:0000256" key="4">
    <source>
        <dbReference type="ARBA" id="ARBA00022692"/>
    </source>
</evidence>
<reference evidence="9" key="1">
    <citation type="submission" date="2016-07" db="EMBL/GenBank/DDBJ databases">
        <title>Nontailed viruses are major unrecognized killers of bacteria in the ocean.</title>
        <authorList>
            <person name="Kauffman K."/>
            <person name="Hussain F."/>
            <person name="Yang J."/>
            <person name="Arevalo P."/>
            <person name="Brown J."/>
            <person name="Cutler M."/>
            <person name="Kelly L."/>
            <person name="Polz M.F."/>
        </authorList>
    </citation>
    <scope>NUCLEOTIDE SEQUENCE [LARGE SCALE GENOMIC DNA]</scope>
    <source>
        <strain evidence="9">10N.261.45.A10</strain>
    </source>
</reference>
<protein>
    <recommendedName>
        <fullName evidence="10">DoxX family protein</fullName>
    </recommendedName>
</protein>
<evidence type="ECO:0000256" key="1">
    <source>
        <dbReference type="ARBA" id="ARBA00004651"/>
    </source>
</evidence>
<evidence type="ECO:0000256" key="6">
    <source>
        <dbReference type="ARBA" id="ARBA00023136"/>
    </source>
</evidence>
<evidence type="ECO:0000313" key="8">
    <source>
        <dbReference type="EMBL" id="PMN92341.1"/>
    </source>
</evidence>
<keyword evidence="3" id="KW-1003">Cell membrane</keyword>
<sequence length="309" mass="32961">MNKDSTRYANAALALRIGLGLVFVIGGLSKLSLLLSSSKQAAMVANYMGTTGYINELFQDFLFSNGVLSPWFFLTSLSTFELVSGIALIAGFMVRPLALFYGLLLWTFVFSLPVDTVPGASVGVKTYTSPAMFVQIRDITLSGMMFVLFNLGAGARSLDQRRGQGVGDANAAPNWDVLGLLLRFSLGVTFIIGGFFGAYAKIPSFVTYQIILALIGLVLIFGQGTSLKAAAGAVVLVMAWYMLQKLNLDKGVIANLNGVKREFALAAAGLVLMRLGGGARFTLSDCVRRTKETLGIQTSPSAVGHQSKP</sequence>
<evidence type="ECO:0000313" key="9">
    <source>
        <dbReference type="Proteomes" id="UP000235387"/>
    </source>
</evidence>
<evidence type="ECO:0000256" key="5">
    <source>
        <dbReference type="ARBA" id="ARBA00022989"/>
    </source>
</evidence>
<feature type="transmembrane region" description="Helical" evidence="7">
    <location>
        <begin position="97"/>
        <end position="114"/>
    </location>
</feature>
<evidence type="ECO:0000256" key="7">
    <source>
        <dbReference type="SAM" id="Phobius"/>
    </source>
</evidence>
<feature type="transmembrane region" description="Helical" evidence="7">
    <location>
        <begin position="227"/>
        <end position="243"/>
    </location>
</feature>
<dbReference type="EMBL" id="MDAL01000018">
    <property type="protein sequence ID" value="PMN92341.1"/>
    <property type="molecule type" value="Genomic_DNA"/>
</dbReference>
<organism evidence="8 9">
    <name type="scientific">Enterovibrio norvegicus</name>
    <dbReference type="NCBI Taxonomy" id="188144"/>
    <lineage>
        <taxon>Bacteria</taxon>
        <taxon>Pseudomonadati</taxon>
        <taxon>Pseudomonadota</taxon>
        <taxon>Gammaproteobacteria</taxon>
        <taxon>Vibrionales</taxon>
        <taxon>Vibrionaceae</taxon>
        <taxon>Enterovibrio</taxon>
    </lineage>
</organism>
<dbReference type="GO" id="GO:0005886">
    <property type="term" value="C:plasma membrane"/>
    <property type="evidence" value="ECO:0007669"/>
    <property type="project" value="UniProtKB-SubCell"/>
</dbReference>
<feature type="transmembrane region" description="Helical" evidence="7">
    <location>
        <begin position="71"/>
        <end position="90"/>
    </location>
</feature>
<comment type="caution">
    <text evidence="8">The sequence shown here is derived from an EMBL/GenBank/DDBJ whole genome shotgun (WGS) entry which is preliminary data.</text>
</comment>
<dbReference type="PANTHER" id="PTHR33452">
    <property type="entry name" value="OXIDOREDUCTASE CATD-RELATED"/>
    <property type="match status" value="1"/>
</dbReference>
<accession>A0A2N7LB28</accession>